<evidence type="ECO:0000256" key="1">
    <source>
        <dbReference type="ARBA" id="ARBA00022737"/>
    </source>
</evidence>
<dbReference type="GO" id="GO:0016779">
    <property type="term" value="F:nucleotidyltransferase activity"/>
    <property type="evidence" value="ECO:0007669"/>
    <property type="project" value="UniProtKB-KW"/>
</dbReference>
<dbReference type="InterPro" id="IPR040217">
    <property type="entry name" value="ACR1-12"/>
</dbReference>
<reference evidence="4" key="1">
    <citation type="submission" date="2015-07" db="EMBL/GenBank/DDBJ databases">
        <title>Transcriptome Assembly of Anthurium amnicola.</title>
        <authorList>
            <person name="Suzuki J."/>
        </authorList>
    </citation>
    <scope>NUCLEOTIDE SEQUENCE</scope>
</reference>
<feature type="domain" description="ACT" evidence="3">
    <location>
        <begin position="205"/>
        <end position="282"/>
    </location>
</feature>
<accession>A0A1D1YJM4</accession>
<feature type="non-terminal residue" evidence="4">
    <location>
        <position position="336"/>
    </location>
</feature>
<name>A0A1D1YJM4_9ARAE</name>
<dbReference type="PANTHER" id="PTHR31096">
    <property type="entry name" value="ACT DOMAIN-CONTAINING PROTEIN ACR4-RELATED"/>
    <property type="match status" value="1"/>
</dbReference>
<evidence type="ECO:0000256" key="2">
    <source>
        <dbReference type="RuleBase" id="RU369043"/>
    </source>
</evidence>
<comment type="function">
    <text evidence="2">Binds amino acids.</text>
</comment>
<evidence type="ECO:0000259" key="3">
    <source>
        <dbReference type="PROSITE" id="PS51671"/>
    </source>
</evidence>
<feature type="non-terminal residue" evidence="4">
    <location>
        <position position="1"/>
    </location>
</feature>
<dbReference type="InterPro" id="IPR045865">
    <property type="entry name" value="ACT-like_dom_sf"/>
</dbReference>
<dbReference type="AlphaFoldDB" id="A0A1D1YJM4"/>
<evidence type="ECO:0000313" key="4">
    <source>
        <dbReference type="EMBL" id="JAT54836.1"/>
    </source>
</evidence>
<sequence length="336" mass="37243">RLFLLLPPSSSHLPNSALLPLLPPLPTSARPSSLSQAPPAFLCRRPTSPAAQIYIYIYGRELWRRGRGEVGAALPLLFGPCWVSRAGVGSFWVAHGLLRRGGEGRLVRRPRPENVHSEVEGTGKQGILLEVVQVLADLNLIITKANMSFDGEWFMDVFHVTDAVGNKLQDKRIVNRILESLATKACFLPSVMSSLGMMPSKKVTSIELTGANRPGLLSEVCAVLKDMRCNVIEAEVWTHNNRAAAVVHVNDESTGLTIEDPERIFIMKELLCNVLRGNNEAMAGKMMVSMGVTHKQRRLHQMMSTERNYERVGLVGVENESCRPQVILSHCTEKDY</sequence>
<dbReference type="PANTHER" id="PTHR31096:SF55">
    <property type="entry name" value="ACT DOMAIN-CONTAINING PROTEIN ACR6"/>
    <property type="match status" value="1"/>
</dbReference>
<dbReference type="SUPFAM" id="SSF55021">
    <property type="entry name" value="ACT-like"/>
    <property type="match status" value="2"/>
</dbReference>
<feature type="domain" description="ACT" evidence="3">
    <location>
        <begin position="116"/>
        <end position="193"/>
    </location>
</feature>
<dbReference type="Pfam" id="PF01842">
    <property type="entry name" value="ACT"/>
    <property type="match status" value="1"/>
</dbReference>
<proteinExistence type="predicted"/>
<keyword evidence="4" id="KW-0548">Nucleotidyltransferase</keyword>
<dbReference type="EMBL" id="GDJX01013100">
    <property type="protein sequence ID" value="JAT54836.1"/>
    <property type="molecule type" value="Transcribed_RNA"/>
</dbReference>
<organism evidence="4">
    <name type="scientific">Anthurium amnicola</name>
    <dbReference type="NCBI Taxonomy" id="1678845"/>
    <lineage>
        <taxon>Eukaryota</taxon>
        <taxon>Viridiplantae</taxon>
        <taxon>Streptophyta</taxon>
        <taxon>Embryophyta</taxon>
        <taxon>Tracheophyta</taxon>
        <taxon>Spermatophyta</taxon>
        <taxon>Magnoliopsida</taxon>
        <taxon>Liliopsida</taxon>
        <taxon>Araceae</taxon>
        <taxon>Pothoideae</taxon>
        <taxon>Potheae</taxon>
        <taxon>Anthurium</taxon>
    </lineage>
</organism>
<dbReference type="Gene3D" id="3.30.70.260">
    <property type="match status" value="1"/>
</dbReference>
<keyword evidence="1 2" id="KW-0677">Repeat</keyword>
<dbReference type="InterPro" id="IPR002912">
    <property type="entry name" value="ACT_dom"/>
</dbReference>
<protein>
    <recommendedName>
        <fullName evidence="2">ACT domain-containing protein ACR</fullName>
    </recommendedName>
    <alternativeName>
        <fullName evidence="2">Protein ACT DOMAIN REPEATS</fullName>
    </alternativeName>
</protein>
<dbReference type="PROSITE" id="PS51671">
    <property type="entry name" value="ACT"/>
    <property type="match status" value="2"/>
</dbReference>
<dbReference type="GO" id="GO:0016597">
    <property type="term" value="F:amino acid binding"/>
    <property type="evidence" value="ECO:0007669"/>
    <property type="project" value="UniProtKB-UniRule"/>
</dbReference>
<gene>
    <name evidence="4" type="primary">glnD_37</name>
    <name evidence="4" type="ORF">g.79339</name>
</gene>
<dbReference type="CDD" id="cd04925">
    <property type="entry name" value="ACT_ACR_2"/>
    <property type="match status" value="1"/>
</dbReference>
<keyword evidence="4" id="KW-0808">Transferase</keyword>